<dbReference type="RefSeq" id="WP_122174113.1">
    <property type="nucleotide sequence ID" value="NZ_CP082810.1"/>
</dbReference>
<gene>
    <name evidence="2" type="ORF">QZM56_37270</name>
</gene>
<evidence type="ECO:0000313" key="3">
    <source>
        <dbReference type="Proteomes" id="UP001172109"/>
    </source>
</evidence>
<dbReference type="Proteomes" id="UP001172109">
    <property type="component" value="Unassembled WGS sequence"/>
</dbReference>
<evidence type="ECO:0000259" key="1">
    <source>
        <dbReference type="Pfam" id="PF10671"/>
    </source>
</evidence>
<reference evidence="2" key="1">
    <citation type="submission" date="2023-07" db="EMBL/GenBank/DDBJ databases">
        <title>A collection of bacterial strains from the Burkholderia cepacia Research Laboratory and Repository.</title>
        <authorList>
            <person name="Lipuma J."/>
            <person name="Spilker T."/>
            <person name="Caverly L."/>
        </authorList>
    </citation>
    <scope>NUCLEOTIDE SEQUENCE</scope>
    <source>
        <strain evidence="2">AU44979</strain>
    </source>
</reference>
<organism evidence="2 3">
    <name type="scientific">Burkholderia contaminans</name>
    <dbReference type="NCBI Taxonomy" id="488447"/>
    <lineage>
        <taxon>Bacteria</taxon>
        <taxon>Pseudomonadati</taxon>
        <taxon>Pseudomonadota</taxon>
        <taxon>Betaproteobacteria</taxon>
        <taxon>Burkholderiales</taxon>
        <taxon>Burkholderiaceae</taxon>
        <taxon>Burkholderia</taxon>
        <taxon>Burkholderia cepacia complex</taxon>
    </lineage>
</organism>
<dbReference type="Pfam" id="PF10671">
    <property type="entry name" value="TcpQ"/>
    <property type="match status" value="1"/>
</dbReference>
<feature type="domain" description="Toxin co-regulated pilus biosynthesis protein Q C-terminal" evidence="1">
    <location>
        <begin position="168"/>
        <end position="232"/>
    </location>
</feature>
<dbReference type="Gene3D" id="3.55.50.70">
    <property type="match status" value="1"/>
</dbReference>
<comment type="caution">
    <text evidence="2">The sequence shown here is derived from an EMBL/GenBank/DDBJ whole genome shotgun (WGS) entry which is preliminary data.</text>
</comment>
<accession>A0AAP4VMP9</accession>
<protein>
    <submittedName>
        <fullName evidence="2">TcpQ domain-containing protein</fullName>
    </submittedName>
</protein>
<evidence type="ECO:0000313" key="2">
    <source>
        <dbReference type="EMBL" id="MDN7570149.1"/>
    </source>
</evidence>
<dbReference type="AlphaFoldDB" id="A0AAP4VMP9"/>
<proteinExistence type="predicted"/>
<sequence length="276" mass="28850">MKSLTSAGHCVFISIAKHMGASRDATTHLAGASRRNYRTSCRAIPTPLTLGHGGGFAGRGGFASGVFYTARYLRFLKVAIASRYRYPGDSMKRPRFSRMPFAGGVAAFAMIVLSGCAAGVDGSADWAPVARQTTGRYQRVCTLPPATTQPRAPTSTALAAAIAPNAPGFDLRSDDKTLSVSLARWASMTGVTMRWMTSLQVPVTADSHVAGDLAAAMKSILAAVSDAGYPLTILQVADGKTWIVTDANDLNGKPLFGAASTNLAQVPKGASDARAH</sequence>
<dbReference type="InterPro" id="IPR018927">
    <property type="entry name" value="Pilus_synth_Q_C"/>
</dbReference>
<dbReference type="GeneID" id="39468119"/>
<name>A0AAP4VMP9_9BURK</name>
<dbReference type="EMBL" id="JAUJQS010000047">
    <property type="protein sequence ID" value="MDN7570149.1"/>
    <property type="molecule type" value="Genomic_DNA"/>
</dbReference>